<organism evidence="1 2">
    <name type="scientific">Diploptera punctata</name>
    <name type="common">Pacific beetle cockroach</name>
    <dbReference type="NCBI Taxonomy" id="6984"/>
    <lineage>
        <taxon>Eukaryota</taxon>
        <taxon>Metazoa</taxon>
        <taxon>Ecdysozoa</taxon>
        <taxon>Arthropoda</taxon>
        <taxon>Hexapoda</taxon>
        <taxon>Insecta</taxon>
        <taxon>Pterygota</taxon>
        <taxon>Neoptera</taxon>
        <taxon>Polyneoptera</taxon>
        <taxon>Dictyoptera</taxon>
        <taxon>Blattodea</taxon>
        <taxon>Blaberoidea</taxon>
        <taxon>Blaberidae</taxon>
        <taxon>Diplopterinae</taxon>
        <taxon>Diploptera</taxon>
    </lineage>
</organism>
<dbReference type="EMBL" id="JASPKZ010005671">
    <property type="protein sequence ID" value="KAJ9588549.1"/>
    <property type="molecule type" value="Genomic_DNA"/>
</dbReference>
<accession>A0AAD7ZXF1</accession>
<feature type="non-terminal residue" evidence="1">
    <location>
        <position position="79"/>
    </location>
</feature>
<feature type="non-terminal residue" evidence="1">
    <location>
        <position position="1"/>
    </location>
</feature>
<reference evidence="1" key="2">
    <citation type="submission" date="2023-05" db="EMBL/GenBank/DDBJ databases">
        <authorList>
            <person name="Fouks B."/>
        </authorList>
    </citation>
    <scope>NUCLEOTIDE SEQUENCE</scope>
    <source>
        <strain evidence="1">Stay&amp;Tobe</strain>
        <tissue evidence="1">Testes</tissue>
    </source>
</reference>
<evidence type="ECO:0000313" key="1">
    <source>
        <dbReference type="EMBL" id="KAJ9588549.1"/>
    </source>
</evidence>
<proteinExistence type="predicted"/>
<gene>
    <name evidence="1" type="ORF">L9F63_018087</name>
</gene>
<dbReference type="AlphaFoldDB" id="A0AAD7ZXF1"/>
<sequence length="79" mass="9029">ELLELLKNISLRILESEETKNINLLYDDPPNELNSPNKLLTDDGFNVNMRAFYLTANSTQSCFLSQLISTYSMLTAQEQ</sequence>
<name>A0AAD7ZXF1_DIPPU</name>
<reference evidence="1" key="1">
    <citation type="journal article" date="2023" name="IScience">
        <title>Live-bearing cockroach genome reveals convergent evolutionary mechanisms linked to viviparity in insects and beyond.</title>
        <authorList>
            <person name="Fouks B."/>
            <person name="Harrison M.C."/>
            <person name="Mikhailova A.A."/>
            <person name="Marchal E."/>
            <person name="English S."/>
            <person name="Carruthers M."/>
            <person name="Jennings E.C."/>
            <person name="Chiamaka E.L."/>
            <person name="Frigard R.A."/>
            <person name="Pippel M."/>
            <person name="Attardo G.M."/>
            <person name="Benoit J.B."/>
            <person name="Bornberg-Bauer E."/>
            <person name="Tobe S.S."/>
        </authorList>
    </citation>
    <scope>NUCLEOTIDE SEQUENCE</scope>
    <source>
        <strain evidence="1">Stay&amp;Tobe</strain>
    </source>
</reference>
<keyword evidence="2" id="KW-1185">Reference proteome</keyword>
<protein>
    <submittedName>
        <fullName evidence="1">Uncharacterized protein</fullName>
    </submittedName>
</protein>
<evidence type="ECO:0000313" key="2">
    <source>
        <dbReference type="Proteomes" id="UP001233999"/>
    </source>
</evidence>
<comment type="caution">
    <text evidence="1">The sequence shown here is derived from an EMBL/GenBank/DDBJ whole genome shotgun (WGS) entry which is preliminary data.</text>
</comment>
<dbReference type="Proteomes" id="UP001233999">
    <property type="component" value="Unassembled WGS sequence"/>
</dbReference>